<reference evidence="2 3" key="1">
    <citation type="journal article" date="2014" name="Agronomy (Basel)">
        <title>A Draft Genome Sequence for Ensete ventricosum, the Drought-Tolerant Tree Against Hunger.</title>
        <authorList>
            <person name="Harrison J."/>
            <person name="Moore K.A."/>
            <person name="Paszkiewicz K."/>
            <person name="Jones T."/>
            <person name="Grant M."/>
            <person name="Ambacheew D."/>
            <person name="Muzemil S."/>
            <person name="Studholme D.J."/>
        </authorList>
    </citation>
    <scope>NUCLEOTIDE SEQUENCE [LARGE SCALE GENOMIC DNA]</scope>
</reference>
<sequence>MQRNPPELDGEEAISHLNRGMEKSHRPLEIETPATTDGDERGRELTEENQRLAQTTTSSITTNEFQSSVLIGRNPTGDQRWKWKDGARKKGEARILRGRAATRSPQL</sequence>
<feature type="compositionally biased region" description="Polar residues" evidence="1">
    <location>
        <begin position="51"/>
        <end position="69"/>
    </location>
</feature>
<feature type="compositionally biased region" description="Basic and acidic residues" evidence="1">
    <location>
        <begin position="79"/>
        <end position="95"/>
    </location>
</feature>
<evidence type="ECO:0000313" key="3">
    <source>
        <dbReference type="Proteomes" id="UP000287651"/>
    </source>
</evidence>
<name>A0A426XR39_ENSVE</name>
<feature type="region of interest" description="Disordered" evidence="1">
    <location>
        <begin position="1"/>
        <end position="107"/>
    </location>
</feature>
<accession>A0A426XR39</accession>
<feature type="compositionally biased region" description="Basic and acidic residues" evidence="1">
    <location>
        <begin position="38"/>
        <end position="50"/>
    </location>
</feature>
<proteinExistence type="predicted"/>
<organism evidence="2 3">
    <name type="scientific">Ensete ventricosum</name>
    <name type="common">Abyssinian banana</name>
    <name type="synonym">Musa ensete</name>
    <dbReference type="NCBI Taxonomy" id="4639"/>
    <lineage>
        <taxon>Eukaryota</taxon>
        <taxon>Viridiplantae</taxon>
        <taxon>Streptophyta</taxon>
        <taxon>Embryophyta</taxon>
        <taxon>Tracheophyta</taxon>
        <taxon>Spermatophyta</taxon>
        <taxon>Magnoliopsida</taxon>
        <taxon>Liliopsida</taxon>
        <taxon>Zingiberales</taxon>
        <taxon>Musaceae</taxon>
        <taxon>Ensete</taxon>
    </lineage>
</organism>
<feature type="compositionally biased region" description="Basic and acidic residues" evidence="1">
    <location>
        <begin position="19"/>
        <end position="29"/>
    </location>
</feature>
<evidence type="ECO:0000256" key="1">
    <source>
        <dbReference type="SAM" id="MobiDB-lite"/>
    </source>
</evidence>
<comment type="caution">
    <text evidence="2">The sequence shown here is derived from an EMBL/GenBank/DDBJ whole genome shotgun (WGS) entry which is preliminary data.</text>
</comment>
<dbReference type="EMBL" id="AMZH03018155">
    <property type="protein sequence ID" value="RRT41966.1"/>
    <property type="molecule type" value="Genomic_DNA"/>
</dbReference>
<protein>
    <submittedName>
        <fullName evidence="2">Uncharacterized protein</fullName>
    </submittedName>
</protein>
<dbReference type="Proteomes" id="UP000287651">
    <property type="component" value="Unassembled WGS sequence"/>
</dbReference>
<gene>
    <name evidence="2" type="ORF">B296_00057409</name>
</gene>
<evidence type="ECO:0000313" key="2">
    <source>
        <dbReference type="EMBL" id="RRT41966.1"/>
    </source>
</evidence>
<dbReference type="AlphaFoldDB" id="A0A426XR39"/>